<dbReference type="SMART" id="SM00166">
    <property type="entry name" value="UBX"/>
    <property type="match status" value="1"/>
</dbReference>
<evidence type="ECO:0000259" key="6">
    <source>
        <dbReference type="PROSITE" id="PS50033"/>
    </source>
</evidence>
<dbReference type="KEGG" id="tad:TRIADDRAFT_57239"/>
<dbReference type="STRING" id="10228.B3RYW5"/>
<dbReference type="Gene3D" id="3.10.20.90">
    <property type="entry name" value="Phosphatidylinositol 3-kinase Catalytic Subunit, Chain A, domain 1"/>
    <property type="match status" value="1"/>
</dbReference>
<dbReference type="GeneID" id="6754479"/>
<keyword evidence="8" id="KW-1185">Reference proteome</keyword>
<evidence type="ECO:0000313" key="7">
    <source>
        <dbReference type="EMBL" id="EDV23741.1"/>
    </source>
</evidence>
<dbReference type="InterPro" id="IPR001012">
    <property type="entry name" value="UBX_dom"/>
</dbReference>
<dbReference type="InterPro" id="IPR029071">
    <property type="entry name" value="Ubiquitin-like_domsf"/>
</dbReference>
<keyword evidence="2" id="KW-0963">Cytoplasm</keyword>
<accession>B3RYW5</accession>
<dbReference type="AlphaFoldDB" id="B3RYW5"/>
<dbReference type="Proteomes" id="UP000009022">
    <property type="component" value="Unassembled WGS sequence"/>
</dbReference>
<dbReference type="GO" id="GO:1903094">
    <property type="term" value="P:negative regulation of protein K48-linked deubiquitination"/>
    <property type="evidence" value="ECO:0000318"/>
    <property type="project" value="GO_Central"/>
</dbReference>
<evidence type="ECO:0000256" key="4">
    <source>
        <dbReference type="SAM" id="MobiDB-lite"/>
    </source>
</evidence>
<dbReference type="CTD" id="6754479"/>
<feature type="compositionally biased region" description="Polar residues" evidence="4">
    <location>
        <begin position="46"/>
        <end position="76"/>
    </location>
</feature>
<dbReference type="SUPFAM" id="SSF46934">
    <property type="entry name" value="UBA-like"/>
    <property type="match status" value="1"/>
</dbReference>
<name>B3RYW5_TRIAD</name>
<dbReference type="HOGENOM" id="CLU_047594_1_0_1"/>
<dbReference type="PANTHER" id="PTHR46340:SF1">
    <property type="entry name" value="UBX DOMAIN-CONTAINING PROTEIN 1"/>
    <property type="match status" value="1"/>
</dbReference>
<dbReference type="InterPro" id="IPR015940">
    <property type="entry name" value="UBA"/>
</dbReference>
<gene>
    <name evidence="7" type="ORF">TRIADDRAFT_57239</name>
</gene>
<dbReference type="InParanoid" id="B3RYW5"/>
<evidence type="ECO:0000256" key="3">
    <source>
        <dbReference type="ARBA" id="ARBA00023054"/>
    </source>
</evidence>
<feature type="domain" description="UBA" evidence="5">
    <location>
        <begin position="1"/>
        <end position="42"/>
    </location>
</feature>
<reference evidence="7 8" key="1">
    <citation type="journal article" date="2008" name="Nature">
        <title>The Trichoplax genome and the nature of placozoans.</title>
        <authorList>
            <person name="Srivastava M."/>
            <person name="Begovic E."/>
            <person name="Chapman J."/>
            <person name="Putnam N.H."/>
            <person name="Hellsten U."/>
            <person name="Kawashima T."/>
            <person name="Kuo A."/>
            <person name="Mitros T."/>
            <person name="Salamov A."/>
            <person name="Carpenter M.L."/>
            <person name="Signorovitch A.Y."/>
            <person name="Moreno M.A."/>
            <person name="Kamm K."/>
            <person name="Grimwood J."/>
            <person name="Schmutz J."/>
            <person name="Shapiro H."/>
            <person name="Grigoriev I.V."/>
            <person name="Buss L.W."/>
            <person name="Schierwater B."/>
            <person name="Dellaporta S.L."/>
            <person name="Rokhsar D.S."/>
        </authorList>
    </citation>
    <scope>NUCLEOTIDE SEQUENCE [LARGE SCALE GENOMIC DNA]</scope>
    <source>
        <strain evidence="7 8">Grell-BS-1999</strain>
    </source>
</reference>
<dbReference type="PANTHER" id="PTHR46340">
    <property type="entry name" value="UBX DOMAIN-CONTAINING PROTEIN 1"/>
    <property type="match status" value="1"/>
</dbReference>
<dbReference type="InterPro" id="IPR009060">
    <property type="entry name" value="UBA-like_sf"/>
</dbReference>
<dbReference type="Pfam" id="PF00789">
    <property type="entry name" value="UBX"/>
    <property type="match status" value="1"/>
</dbReference>
<feature type="region of interest" description="Disordered" evidence="4">
    <location>
        <begin position="41"/>
        <end position="89"/>
    </location>
</feature>
<comment type="subcellular location">
    <subcellularLocation>
        <location evidence="1">Cytoplasm</location>
    </subcellularLocation>
</comment>
<dbReference type="GO" id="GO:0032435">
    <property type="term" value="P:negative regulation of proteasomal ubiquitin-dependent protein catabolic process"/>
    <property type="evidence" value="ECO:0000318"/>
    <property type="project" value="GO_Central"/>
</dbReference>
<dbReference type="PhylomeDB" id="B3RYW5"/>
<protein>
    <recommendedName>
        <fullName evidence="9">UBX domain-containing protein</fullName>
    </recommendedName>
</protein>
<dbReference type="GO" id="GO:0031397">
    <property type="term" value="P:negative regulation of protein ubiquitination"/>
    <property type="evidence" value="ECO:0000318"/>
    <property type="project" value="GO_Central"/>
</dbReference>
<dbReference type="PROSITE" id="PS50033">
    <property type="entry name" value="UBX"/>
    <property type="match status" value="1"/>
</dbReference>
<dbReference type="RefSeq" id="XP_002113267.1">
    <property type="nucleotide sequence ID" value="XM_002113231.1"/>
</dbReference>
<feature type="region of interest" description="Disordered" evidence="4">
    <location>
        <begin position="162"/>
        <end position="190"/>
    </location>
</feature>
<dbReference type="OrthoDB" id="10254930at2759"/>
<dbReference type="GO" id="GO:0005634">
    <property type="term" value="C:nucleus"/>
    <property type="evidence" value="ECO:0000318"/>
    <property type="project" value="GO_Central"/>
</dbReference>
<dbReference type="CDD" id="cd01772">
    <property type="entry name" value="UBX_UBXN1"/>
    <property type="match status" value="1"/>
</dbReference>
<dbReference type="EMBL" id="DS985246">
    <property type="protein sequence ID" value="EDV23741.1"/>
    <property type="molecule type" value="Genomic_DNA"/>
</dbReference>
<dbReference type="PROSITE" id="PS50030">
    <property type="entry name" value="UBA"/>
    <property type="match status" value="1"/>
</dbReference>
<keyword evidence="3" id="KW-0175">Coiled coil</keyword>
<dbReference type="Pfam" id="PF22562">
    <property type="entry name" value="UBA_7"/>
    <property type="match status" value="1"/>
</dbReference>
<evidence type="ECO:0008006" key="9">
    <source>
        <dbReference type="Google" id="ProtNLM"/>
    </source>
</evidence>
<feature type="domain" description="UBX" evidence="6">
    <location>
        <begin position="195"/>
        <end position="273"/>
    </location>
</feature>
<feature type="compositionally biased region" description="Basic and acidic residues" evidence="4">
    <location>
        <begin position="77"/>
        <end position="89"/>
    </location>
</feature>
<organism evidence="7 8">
    <name type="scientific">Trichoplax adhaerens</name>
    <name type="common">Trichoplax reptans</name>
    <dbReference type="NCBI Taxonomy" id="10228"/>
    <lineage>
        <taxon>Eukaryota</taxon>
        <taxon>Metazoa</taxon>
        <taxon>Placozoa</taxon>
        <taxon>Uniplacotomia</taxon>
        <taxon>Trichoplacea</taxon>
        <taxon>Trichoplacidae</taxon>
        <taxon>Trichoplax</taxon>
    </lineage>
</organism>
<sequence>MADPLMLATLIELGFDRSKSEKALINVNNRGIEGAIDWIMAHTDSNDQSTDPTASANMQSQEGQPSSETTAETNRPLTEEEKKEKLEKLESKIKERRRLREAEERKLEKDQEISRRESGKMITDVKRKVEIKEMQKLAEQRKREKMEDRLAREKVKAMIAEDRARAKGKPDTTNSVTSQQTSTKVESSTESTVKKEYTNCRIQVRLSNGSNISATFDVNDTIATVMDFVRKNRTDGDCPFNLMTTFPRKVYSENDMDMTVKDAGFVPSISLVLRNM</sequence>
<evidence type="ECO:0000313" key="8">
    <source>
        <dbReference type="Proteomes" id="UP000009022"/>
    </source>
</evidence>
<dbReference type="Gene3D" id="1.10.8.10">
    <property type="entry name" value="DNA helicase RuvA subunit, C-terminal domain"/>
    <property type="match status" value="1"/>
</dbReference>
<evidence type="ECO:0000256" key="1">
    <source>
        <dbReference type="ARBA" id="ARBA00004496"/>
    </source>
</evidence>
<dbReference type="OMA" id="AQHFPRK"/>
<dbReference type="GO" id="GO:0036435">
    <property type="term" value="F:K48-linked polyubiquitin modification-dependent protein binding"/>
    <property type="evidence" value="ECO:0000318"/>
    <property type="project" value="GO_Central"/>
</dbReference>
<dbReference type="eggNOG" id="KOG2689">
    <property type="taxonomic scope" value="Eukaryota"/>
</dbReference>
<proteinExistence type="predicted"/>
<dbReference type="FunCoup" id="B3RYW5">
    <property type="interactions" value="1964"/>
</dbReference>
<dbReference type="GO" id="GO:0005737">
    <property type="term" value="C:cytoplasm"/>
    <property type="evidence" value="ECO:0000318"/>
    <property type="project" value="GO_Central"/>
</dbReference>
<evidence type="ECO:0000256" key="2">
    <source>
        <dbReference type="ARBA" id="ARBA00022490"/>
    </source>
</evidence>
<dbReference type="SUPFAM" id="SSF54236">
    <property type="entry name" value="Ubiquitin-like"/>
    <property type="match status" value="1"/>
</dbReference>
<evidence type="ECO:0000259" key="5">
    <source>
        <dbReference type="PROSITE" id="PS50030"/>
    </source>
</evidence>
<feature type="compositionally biased region" description="Low complexity" evidence="4">
    <location>
        <begin position="172"/>
        <end position="190"/>
    </location>
</feature>